<evidence type="ECO:0000313" key="2">
    <source>
        <dbReference type="Proteomes" id="UP000826550"/>
    </source>
</evidence>
<dbReference type="Proteomes" id="UP000826550">
    <property type="component" value="Chromosome"/>
</dbReference>
<evidence type="ECO:0000313" key="1">
    <source>
        <dbReference type="EMBL" id="QYN53594.1"/>
    </source>
</evidence>
<sequence>MKNKKLLWCLAILVAVLVGCAGFYRYQRVNARLRQNGVTQEVVFHKKEWVHAYHTSFIIHKAEVQKTGREVKATIQLSIKQNGQPNYGMKKNNQDFLTNMFLNNPYGISNQSNNIYDHNQRRVDPSKALTKKLYKQPYTIYFTIPRSSYELREQKLRFSFLVPVKNHFVKYSLLLE</sequence>
<name>A0ABX8W8L5_9LACO</name>
<dbReference type="PROSITE" id="PS51257">
    <property type="entry name" value="PROKAR_LIPOPROTEIN"/>
    <property type="match status" value="1"/>
</dbReference>
<proteinExistence type="predicted"/>
<evidence type="ECO:0008006" key="3">
    <source>
        <dbReference type="Google" id="ProtNLM"/>
    </source>
</evidence>
<keyword evidence="2" id="KW-1185">Reference proteome</keyword>
<dbReference type="RefSeq" id="WP_220220255.1">
    <property type="nucleotide sequence ID" value="NZ_CP048268.1"/>
</dbReference>
<dbReference type="EMBL" id="CP048268">
    <property type="protein sequence ID" value="QYN53594.1"/>
    <property type="molecule type" value="Genomic_DNA"/>
</dbReference>
<gene>
    <name evidence="1" type="ORF">GYM71_09265</name>
</gene>
<organism evidence="1 2">
    <name type="scientific">Lactobacillus panisapium</name>
    <dbReference type="NCBI Taxonomy" id="2012495"/>
    <lineage>
        <taxon>Bacteria</taxon>
        <taxon>Bacillati</taxon>
        <taxon>Bacillota</taxon>
        <taxon>Bacilli</taxon>
        <taxon>Lactobacillales</taxon>
        <taxon>Lactobacillaceae</taxon>
        <taxon>Lactobacillus</taxon>
    </lineage>
</organism>
<protein>
    <recommendedName>
        <fullName evidence="3">DUF4352 domain-containing protein</fullName>
    </recommendedName>
</protein>
<reference evidence="1 2" key="1">
    <citation type="submission" date="2020-01" db="EMBL/GenBank/DDBJ databases">
        <title>Vast differences in strain-level diversity in the gut microbiota of two closely related honey bee species.</title>
        <authorList>
            <person name="Ellegaard K.M."/>
            <person name="Suenami S."/>
            <person name="Miyazaki R."/>
            <person name="Engel P."/>
        </authorList>
    </citation>
    <scope>NUCLEOTIDE SEQUENCE [LARGE SCALE GENOMIC DNA]</scope>
    <source>
        <strain evidence="1 2">ESL0416</strain>
    </source>
</reference>
<accession>A0ABX8W8L5</accession>